<name>A0A481YW74_9VIRU</name>
<organism evidence="1">
    <name type="scientific">Marseillevirus LCMAC201</name>
    <dbReference type="NCBI Taxonomy" id="2506605"/>
    <lineage>
        <taxon>Viruses</taxon>
        <taxon>Varidnaviria</taxon>
        <taxon>Bamfordvirae</taxon>
        <taxon>Nucleocytoviricota</taxon>
        <taxon>Megaviricetes</taxon>
        <taxon>Pimascovirales</taxon>
        <taxon>Pimascovirales incertae sedis</taxon>
        <taxon>Marseilleviridae</taxon>
    </lineage>
</organism>
<gene>
    <name evidence="1" type="ORF">LCMAC201_03380</name>
</gene>
<accession>A0A481YW74</accession>
<reference evidence="1" key="1">
    <citation type="journal article" date="2019" name="MBio">
        <title>Virus Genomes from Deep Sea Sediments Expand the Ocean Megavirome and Support Independent Origins of Viral Gigantism.</title>
        <authorList>
            <person name="Backstrom D."/>
            <person name="Yutin N."/>
            <person name="Jorgensen S.L."/>
            <person name="Dharamshi J."/>
            <person name="Homa F."/>
            <person name="Zaremba-Niedwiedzka K."/>
            <person name="Spang A."/>
            <person name="Wolf Y.I."/>
            <person name="Koonin E.V."/>
            <person name="Ettema T.J."/>
        </authorList>
    </citation>
    <scope>NUCLEOTIDE SEQUENCE</scope>
</reference>
<evidence type="ECO:0000313" key="1">
    <source>
        <dbReference type="EMBL" id="QBK87428.1"/>
    </source>
</evidence>
<protein>
    <submittedName>
        <fullName evidence="1">Uncharacterized protein</fullName>
    </submittedName>
</protein>
<dbReference type="EMBL" id="MK500351">
    <property type="protein sequence ID" value="QBK87428.1"/>
    <property type="molecule type" value="Genomic_DNA"/>
</dbReference>
<proteinExistence type="predicted"/>
<sequence>MTTTTQAREITTQAREITTQAREITIQKEKQEKLDDQKCVKDFIEYAKKVITDDQVENKMFTAARRCDNHAVVHDFKRIAHKFPCISDNKNVTIINQNLNKHYIEKYGIKSAKFSSGLYGGTYYDYDYDDDIQYADLTFRW</sequence>